<reference evidence="2 3" key="1">
    <citation type="submission" date="2024-04" db="EMBL/GenBank/DDBJ databases">
        <title>Phyllosticta paracitricarpa is synonymous to the EU quarantine fungus P. citricarpa based on phylogenomic analyses.</title>
        <authorList>
            <consortium name="Lawrence Berkeley National Laboratory"/>
            <person name="Van ingen-buijs V.A."/>
            <person name="Van westerhoven A.C."/>
            <person name="Haridas S."/>
            <person name="Skiadas P."/>
            <person name="Martin F."/>
            <person name="Groenewald J.Z."/>
            <person name="Crous P.W."/>
            <person name="Seidl M.F."/>
        </authorList>
    </citation>
    <scope>NUCLEOTIDE SEQUENCE [LARGE SCALE GENOMIC DNA]</scope>
    <source>
        <strain evidence="2 3">CPC 17464</strain>
    </source>
</reference>
<feature type="compositionally biased region" description="Basic and acidic residues" evidence="1">
    <location>
        <begin position="35"/>
        <end position="44"/>
    </location>
</feature>
<comment type="caution">
    <text evidence="2">The sequence shown here is derived from an EMBL/GenBank/DDBJ whole genome shotgun (WGS) entry which is preliminary data.</text>
</comment>
<name>A0ABR1LAG9_9PEZI</name>
<proteinExistence type="predicted"/>
<dbReference type="EMBL" id="JBBPEH010000013">
    <property type="protein sequence ID" value="KAK7530805.1"/>
    <property type="molecule type" value="Genomic_DNA"/>
</dbReference>
<organism evidence="2 3">
    <name type="scientific">Phyllosticta citribraziliensis</name>
    <dbReference type="NCBI Taxonomy" id="989973"/>
    <lineage>
        <taxon>Eukaryota</taxon>
        <taxon>Fungi</taxon>
        <taxon>Dikarya</taxon>
        <taxon>Ascomycota</taxon>
        <taxon>Pezizomycotina</taxon>
        <taxon>Dothideomycetes</taxon>
        <taxon>Dothideomycetes incertae sedis</taxon>
        <taxon>Botryosphaeriales</taxon>
        <taxon>Phyllostictaceae</taxon>
        <taxon>Phyllosticta</taxon>
    </lineage>
</organism>
<dbReference type="RefSeq" id="XP_066650878.1">
    <property type="nucleotide sequence ID" value="XM_066801730.1"/>
</dbReference>
<evidence type="ECO:0000313" key="2">
    <source>
        <dbReference type="EMBL" id="KAK7530805.1"/>
    </source>
</evidence>
<keyword evidence="3" id="KW-1185">Reference proteome</keyword>
<evidence type="ECO:0000313" key="3">
    <source>
        <dbReference type="Proteomes" id="UP001360953"/>
    </source>
</evidence>
<accession>A0ABR1LAG9</accession>
<feature type="region of interest" description="Disordered" evidence="1">
    <location>
        <begin position="1"/>
        <end position="66"/>
    </location>
</feature>
<gene>
    <name evidence="2" type="ORF">J3D65DRAFT_639622</name>
</gene>
<dbReference type="GeneID" id="92034636"/>
<dbReference type="Proteomes" id="UP001360953">
    <property type="component" value="Unassembled WGS sequence"/>
</dbReference>
<feature type="compositionally biased region" description="Basic and acidic residues" evidence="1">
    <location>
        <begin position="50"/>
        <end position="66"/>
    </location>
</feature>
<protein>
    <submittedName>
        <fullName evidence="2">Uncharacterized protein</fullName>
    </submittedName>
</protein>
<sequence>MTRTTKRRRDEEAEGDDREKSSRPEKLNPARRQRIAHEQPEESKLTAPDETPRQGRDELRRGDEDGMRILPPCHCLSVLLSVVLMRVRLSVGESECCRLFTCSSRRRSSQSEIVVISAAVYFMWVHFICQRRSTADRGSSGVSGVYEAL</sequence>
<feature type="compositionally biased region" description="Basic and acidic residues" evidence="1">
    <location>
        <begin position="17"/>
        <end position="28"/>
    </location>
</feature>
<evidence type="ECO:0000256" key="1">
    <source>
        <dbReference type="SAM" id="MobiDB-lite"/>
    </source>
</evidence>